<gene>
    <name evidence="1" type="ORF">Tci_358896</name>
</gene>
<dbReference type="AlphaFoldDB" id="A0A699HB55"/>
<sequence>MIEKNFIEIKGTFLVRIRDNVFKGMDGENVFDHINGFLEVVGPLKVRGLSHDRFRLSVLSISLSGAASEWFRNEYVRTISTWDDLVENFVQKFYNLFDHNEEEEVENDDNLDEIDDVLEIFKIKDGLFNFDTPSYITFEEFNYLLKIDPDLFTYDVQ</sequence>
<protein>
    <recommendedName>
        <fullName evidence="2">Reverse transcriptase domain-containing protein</fullName>
    </recommendedName>
</protein>
<comment type="caution">
    <text evidence="1">The sequence shown here is derived from an EMBL/GenBank/DDBJ whole genome shotgun (WGS) entry which is preliminary data.</text>
</comment>
<proteinExistence type="predicted"/>
<dbReference type="EMBL" id="BKCJ010135563">
    <property type="protein sequence ID" value="GEX86921.1"/>
    <property type="molecule type" value="Genomic_DNA"/>
</dbReference>
<reference evidence="1" key="1">
    <citation type="journal article" date="2019" name="Sci. Rep.">
        <title>Draft genome of Tanacetum cinerariifolium, the natural source of mosquito coil.</title>
        <authorList>
            <person name="Yamashiro T."/>
            <person name="Shiraishi A."/>
            <person name="Satake H."/>
            <person name="Nakayama K."/>
        </authorList>
    </citation>
    <scope>NUCLEOTIDE SEQUENCE</scope>
</reference>
<name>A0A699HB55_TANCI</name>
<evidence type="ECO:0008006" key="2">
    <source>
        <dbReference type="Google" id="ProtNLM"/>
    </source>
</evidence>
<organism evidence="1">
    <name type="scientific">Tanacetum cinerariifolium</name>
    <name type="common">Dalmatian daisy</name>
    <name type="synonym">Chrysanthemum cinerariifolium</name>
    <dbReference type="NCBI Taxonomy" id="118510"/>
    <lineage>
        <taxon>Eukaryota</taxon>
        <taxon>Viridiplantae</taxon>
        <taxon>Streptophyta</taxon>
        <taxon>Embryophyta</taxon>
        <taxon>Tracheophyta</taxon>
        <taxon>Spermatophyta</taxon>
        <taxon>Magnoliopsida</taxon>
        <taxon>eudicotyledons</taxon>
        <taxon>Gunneridae</taxon>
        <taxon>Pentapetalae</taxon>
        <taxon>asterids</taxon>
        <taxon>campanulids</taxon>
        <taxon>Asterales</taxon>
        <taxon>Asteraceae</taxon>
        <taxon>Asteroideae</taxon>
        <taxon>Anthemideae</taxon>
        <taxon>Anthemidinae</taxon>
        <taxon>Tanacetum</taxon>
    </lineage>
</organism>
<evidence type="ECO:0000313" key="1">
    <source>
        <dbReference type="EMBL" id="GEX86921.1"/>
    </source>
</evidence>
<accession>A0A699HB55</accession>